<reference evidence="1 2" key="1">
    <citation type="journal article" date="2014" name="Genome Announc.">
        <title>Complete Genome Sequence of Hyphomicrobium nitrativorans Strain NL23, a Denitrifying Bacterium Isolated from Biofilm of a Methanol-Fed Denitrification System Treating Seawater at the Montreal Biodome.</title>
        <authorList>
            <person name="Martineau C."/>
            <person name="Villeneuve C."/>
            <person name="Mauffrey F."/>
            <person name="Villemur R."/>
        </authorList>
    </citation>
    <scope>NUCLEOTIDE SEQUENCE [LARGE SCALE GENOMIC DNA]</scope>
    <source>
        <strain evidence="1">NL23</strain>
    </source>
</reference>
<dbReference type="Proteomes" id="UP000018542">
    <property type="component" value="Chromosome"/>
</dbReference>
<keyword evidence="2" id="KW-1185">Reference proteome</keyword>
<dbReference type="STRING" id="1029756.W911_12615"/>
<evidence type="ECO:0000313" key="2">
    <source>
        <dbReference type="Proteomes" id="UP000018542"/>
    </source>
</evidence>
<sequence length="110" mass="12554">MRSEFRARLSDVDTQRSVEERADELARLVPLWPSEIADTSRAGRTRIVAKLYRALKAERQRGVGGHWTYDLARHAALLAAWRRERAALALHDAANRCGARKPQRKRAPAR</sequence>
<accession>V5SJV7</accession>
<dbReference type="PATRIC" id="fig|1029756.8.peg.2618"/>
<gene>
    <name evidence="1" type="ORF">W911_12615</name>
</gene>
<dbReference type="HOGENOM" id="CLU_2167513_0_0_5"/>
<dbReference type="EMBL" id="CP006912">
    <property type="protein sequence ID" value="AHB50264.1"/>
    <property type="molecule type" value="Genomic_DNA"/>
</dbReference>
<organism evidence="1 2">
    <name type="scientific">Hyphomicrobium nitrativorans NL23</name>
    <dbReference type="NCBI Taxonomy" id="1029756"/>
    <lineage>
        <taxon>Bacteria</taxon>
        <taxon>Pseudomonadati</taxon>
        <taxon>Pseudomonadota</taxon>
        <taxon>Alphaproteobacteria</taxon>
        <taxon>Hyphomicrobiales</taxon>
        <taxon>Hyphomicrobiaceae</taxon>
        <taxon>Hyphomicrobium</taxon>
    </lineage>
</organism>
<name>V5SJV7_9HYPH</name>
<evidence type="ECO:0000313" key="1">
    <source>
        <dbReference type="EMBL" id="AHB50264.1"/>
    </source>
</evidence>
<proteinExistence type="predicted"/>
<protein>
    <submittedName>
        <fullName evidence="1">Uncharacterized protein</fullName>
    </submittedName>
</protein>
<dbReference type="KEGG" id="hni:W911_12615"/>
<dbReference type="AlphaFoldDB" id="V5SJV7"/>
<dbReference type="RefSeq" id="WP_023787860.1">
    <property type="nucleotide sequence ID" value="NC_022997.1"/>
</dbReference>